<dbReference type="AlphaFoldDB" id="A0A6G4XG61"/>
<dbReference type="InterPro" id="IPR046201">
    <property type="entry name" value="DUF6234"/>
</dbReference>
<name>A0A6G4XG61_9ACTN</name>
<evidence type="ECO:0000256" key="1">
    <source>
        <dbReference type="SAM" id="MobiDB-lite"/>
    </source>
</evidence>
<keyword evidence="5" id="KW-1185">Reference proteome</keyword>
<dbReference type="Proteomes" id="UP000481109">
    <property type="component" value="Unassembled WGS sequence"/>
</dbReference>
<keyword evidence="2" id="KW-1133">Transmembrane helix</keyword>
<feature type="transmembrane region" description="Helical" evidence="2">
    <location>
        <begin position="12"/>
        <end position="35"/>
    </location>
</feature>
<evidence type="ECO:0000256" key="2">
    <source>
        <dbReference type="SAM" id="Phobius"/>
    </source>
</evidence>
<accession>A0A6G4XG61</accession>
<gene>
    <name evidence="4" type="ORF">G6045_09055</name>
</gene>
<reference evidence="4 5" key="1">
    <citation type="submission" date="2020-02" db="EMBL/GenBank/DDBJ databases">
        <title>Whole-genome analyses of novel actinobacteria.</title>
        <authorList>
            <person name="Sahin N."/>
            <person name="Tokatli A."/>
        </authorList>
    </citation>
    <scope>NUCLEOTIDE SEQUENCE [LARGE SCALE GENOMIC DNA]</scope>
    <source>
        <strain evidence="4 5">YC504</strain>
    </source>
</reference>
<feature type="domain" description="DUF6234" evidence="3">
    <location>
        <begin position="12"/>
        <end position="145"/>
    </location>
</feature>
<keyword evidence="2" id="KW-0472">Membrane</keyword>
<keyword evidence="2" id="KW-0812">Transmembrane</keyword>
<proteinExistence type="predicted"/>
<comment type="caution">
    <text evidence="4">The sequence shown here is derived from an EMBL/GenBank/DDBJ whole genome shotgun (WGS) entry which is preliminary data.</text>
</comment>
<sequence length="148" mass="15197">MPAHNPRSGGCFDGLFALLMVVADIAALAAAGLWLGLRGLGRGVEDGAEGEGGPFAASPMDWTPVVVFGLVLATMALLTRAFWSSGIRITTGVQAAFTLLTGVLLCVVLAQEYDRSHPEPAAPAPTSTYDGTHGRCRSGGDSHECLGG</sequence>
<feature type="transmembrane region" description="Helical" evidence="2">
    <location>
        <begin position="62"/>
        <end position="83"/>
    </location>
</feature>
<evidence type="ECO:0000259" key="3">
    <source>
        <dbReference type="Pfam" id="PF19747"/>
    </source>
</evidence>
<dbReference type="Pfam" id="PF19747">
    <property type="entry name" value="DUF6234"/>
    <property type="match status" value="1"/>
</dbReference>
<feature type="transmembrane region" description="Helical" evidence="2">
    <location>
        <begin position="95"/>
        <end position="113"/>
    </location>
</feature>
<evidence type="ECO:0000313" key="4">
    <source>
        <dbReference type="EMBL" id="NGO75817.1"/>
    </source>
</evidence>
<dbReference type="RefSeq" id="WP_165331332.1">
    <property type="nucleotide sequence ID" value="NZ_JAAKZW010000021.1"/>
</dbReference>
<feature type="region of interest" description="Disordered" evidence="1">
    <location>
        <begin position="116"/>
        <end position="135"/>
    </location>
</feature>
<protein>
    <recommendedName>
        <fullName evidence="3">DUF6234 domain-containing protein</fullName>
    </recommendedName>
</protein>
<evidence type="ECO:0000313" key="5">
    <source>
        <dbReference type="Proteomes" id="UP000481109"/>
    </source>
</evidence>
<organism evidence="4 5">
    <name type="scientific">Streptomyces mesophilus</name>
    <dbReference type="NCBI Taxonomy" id="1775132"/>
    <lineage>
        <taxon>Bacteria</taxon>
        <taxon>Bacillati</taxon>
        <taxon>Actinomycetota</taxon>
        <taxon>Actinomycetes</taxon>
        <taxon>Kitasatosporales</taxon>
        <taxon>Streptomycetaceae</taxon>
        <taxon>Streptomyces</taxon>
    </lineage>
</organism>
<dbReference type="EMBL" id="JAAKZW010000021">
    <property type="protein sequence ID" value="NGO75817.1"/>
    <property type="molecule type" value="Genomic_DNA"/>
</dbReference>